<dbReference type="GeneID" id="18919679"/>
<dbReference type="Proteomes" id="UP000008370">
    <property type="component" value="Unassembled WGS sequence"/>
</dbReference>
<dbReference type="HOGENOM" id="CLU_1355064_0_0_1"/>
<evidence type="ECO:0000313" key="4">
    <source>
        <dbReference type="Proteomes" id="UP000008370"/>
    </source>
</evidence>
<gene>
    <name evidence="3" type="ORF">PHACADRAFT_31525</name>
</gene>
<dbReference type="KEGG" id="pco:PHACADRAFT_31525"/>
<evidence type="ECO:0000256" key="1">
    <source>
        <dbReference type="SAM" id="MobiDB-lite"/>
    </source>
</evidence>
<feature type="region of interest" description="Disordered" evidence="1">
    <location>
        <begin position="1"/>
        <end position="26"/>
    </location>
</feature>
<dbReference type="InParanoid" id="K5UPJ3"/>
<dbReference type="AlphaFoldDB" id="K5UPJ3"/>
<feature type="transmembrane region" description="Helical" evidence="2">
    <location>
        <begin position="135"/>
        <end position="158"/>
    </location>
</feature>
<protein>
    <submittedName>
        <fullName evidence="3">Uncharacterized protein</fullName>
    </submittedName>
</protein>
<keyword evidence="2" id="KW-0472">Membrane</keyword>
<dbReference type="EMBL" id="JH930476">
    <property type="protein sequence ID" value="EKM51706.1"/>
    <property type="molecule type" value="Genomic_DNA"/>
</dbReference>
<feature type="transmembrane region" description="Helical" evidence="2">
    <location>
        <begin position="52"/>
        <end position="71"/>
    </location>
</feature>
<evidence type="ECO:0000313" key="3">
    <source>
        <dbReference type="EMBL" id="EKM51706.1"/>
    </source>
</evidence>
<dbReference type="RefSeq" id="XP_007399255.1">
    <property type="nucleotide sequence ID" value="XM_007399193.1"/>
</dbReference>
<proteinExistence type="predicted"/>
<name>K5UPJ3_PHACS</name>
<keyword evidence="2" id="KW-1133">Transmembrane helix</keyword>
<reference evidence="3 4" key="1">
    <citation type="journal article" date="2012" name="BMC Genomics">
        <title>Comparative genomics of the white-rot fungi, Phanerochaete carnosa and P. chrysosporium, to elucidate the genetic basis of the distinct wood types they colonize.</title>
        <authorList>
            <person name="Suzuki H."/>
            <person name="MacDonald J."/>
            <person name="Syed K."/>
            <person name="Salamov A."/>
            <person name="Hori C."/>
            <person name="Aerts A."/>
            <person name="Henrissat B."/>
            <person name="Wiebenga A."/>
            <person name="vanKuyk P.A."/>
            <person name="Barry K."/>
            <person name="Lindquist E."/>
            <person name="LaButti K."/>
            <person name="Lapidus A."/>
            <person name="Lucas S."/>
            <person name="Coutinho P."/>
            <person name="Gong Y."/>
            <person name="Samejima M."/>
            <person name="Mahadevan R."/>
            <person name="Abou-Zaid M."/>
            <person name="de Vries R.P."/>
            <person name="Igarashi K."/>
            <person name="Yadav J.S."/>
            <person name="Grigoriev I.V."/>
            <person name="Master E.R."/>
        </authorList>
    </citation>
    <scope>NUCLEOTIDE SEQUENCE [LARGE SCALE GENOMIC DNA]</scope>
    <source>
        <strain evidence="3 4">HHB-10118-sp</strain>
    </source>
</reference>
<keyword evidence="2" id="KW-0812">Transmembrane</keyword>
<evidence type="ECO:0000256" key="2">
    <source>
        <dbReference type="SAM" id="Phobius"/>
    </source>
</evidence>
<accession>K5UPJ3</accession>
<sequence>MPQLQSARKTRDDSGRHGSPAKTGELSAEVGSIDADCLRMLDWITRNDWGLGYYYILAFVPLTLAALLLLVHHSLCYNNTTITVIFEVAIPKHAHLRSSSVATAIMSYTSEGTIPSHSGLSCYPEFITQFSILPAISLASILLAVFAIIYVVFLLPWAAQPGCRIPALWPLRYGRVPASPVVLKTAAILILLRIFLPPRHQF</sequence>
<feature type="transmembrane region" description="Helical" evidence="2">
    <location>
        <begin position="178"/>
        <end position="196"/>
    </location>
</feature>
<keyword evidence="4" id="KW-1185">Reference proteome</keyword>
<organism evidence="3 4">
    <name type="scientific">Phanerochaete carnosa (strain HHB-10118-sp)</name>
    <name type="common">White-rot fungus</name>
    <name type="synonym">Peniophora carnosa</name>
    <dbReference type="NCBI Taxonomy" id="650164"/>
    <lineage>
        <taxon>Eukaryota</taxon>
        <taxon>Fungi</taxon>
        <taxon>Dikarya</taxon>
        <taxon>Basidiomycota</taxon>
        <taxon>Agaricomycotina</taxon>
        <taxon>Agaricomycetes</taxon>
        <taxon>Polyporales</taxon>
        <taxon>Phanerochaetaceae</taxon>
        <taxon>Phanerochaete</taxon>
    </lineage>
</organism>